<evidence type="ECO:0000313" key="2">
    <source>
        <dbReference type="EMBL" id="MCA6066827.1"/>
    </source>
</evidence>
<evidence type="ECO:0000259" key="1">
    <source>
        <dbReference type="Pfam" id="PF00535"/>
    </source>
</evidence>
<gene>
    <name evidence="2" type="ORF">JI747_006540</name>
</gene>
<sequence>MDVSICITTYNHEKYISECLLSVLNQDFNGSFEIVVCNDNSPDNTEKVILDLKETHPKGNCIHYYNNTPNLGYVKNTVHSFNLAKGKYVAVLDGDDYFIDPKKLQKQFDFLEQNSDFSAIGGDSLVIYEDTDQPDHLFSQHINRELSHEDLTDIKIMQTSTLFFRKNILKPDFPTDILSADRCLYLLAGCYGKVKILPDTLSSYRQFAASLSKNVTYETMKKDFAIIPFILKYGKNYAPSSLKKYFYYTLMTYSKSITREQFKSAARGYLINNTLSKFSFHPLKLYLVIKWGLHTVKQKYSSKEQNKSFI</sequence>
<dbReference type="Pfam" id="PF00535">
    <property type="entry name" value="Glycos_transf_2"/>
    <property type="match status" value="1"/>
</dbReference>
<proteinExistence type="predicted"/>
<keyword evidence="2" id="KW-0808">Transferase</keyword>
<protein>
    <submittedName>
        <fullName evidence="2">Glycosyltransferase</fullName>
        <ecNumber evidence="2">2.4.-.-</ecNumber>
    </submittedName>
</protein>
<dbReference type="InterPro" id="IPR029044">
    <property type="entry name" value="Nucleotide-diphossugar_trans"/>
</dbReference>
<dbReference type="RefSeq" id="WP_225687118.1">
    <property type="nucleotide sequence ID" value="NZ_JAERSE020000002.1"/>
</dbReference>
<comment type="caution">
    <text evidence="2">The sequence shown here is derived from an EMBL/GenBank/DDBJ whole genome shotgun (WGS) entry which is preliminary data.</text>
</comment>
<dbReference type="EMBL" id="JAERSE020000002">
    <property type="protein sequence ID" value="MCA6066827.1"/>
    <property type="molecule type" value="Genomic_DNA"/>
</dbReference>
<keyword evidence="3" id="KW-1185">Reference proteome</keyword>
<dbReference type="Proteomes" id="UP000618240">
    <property type="component" value="Unassembled WGS sequence"/>
</dbReference>
<keyword evidence="2" id="KW-0328">Glycosyltransferase</keyword>
<dbReference type="GO" id="GO:0016757">
    <property type="term" value="F:glycosyltransferase activity"/>
    <property type="evidence" value="ECO:0007669"/>
    <property type="project" value="UniProtKB-KW"/>
</dbReference>
<dbReference type="PANTHER" id="PTHR22916:SF3">
    <property type="entry name" value="UDP-GLCNAC:BETAGAL BETA-1,3-N-ACETYLGLUCOSAMINYLTRANSFERASE-LIKE PROTEIN 1"/>
    <property type="match status" value="1"/>
</dbReference>
<dbReference type="PANTHER" id="PTHR22916">
    <property type="entry name" value="GLYCOSYLTRANSFERASE"/>
    <property type="match status" value="1"/>
</dbReference>
<feature type="domain" description="Glycosyltransferase 2-like" evidence="1">
    <location>
        <begin position="4"/>
        <end position="170"/>
    </location>
</feature>
<dbReference type="SUPFAM" id="SSF53448">
    <property type="entry name" value="Nucleotide-diphospho-sugar transferases"/>
    <property type="match status" value="1"/>
</dbReference>
<name>A0ABS8A068_9FLAO</name>
<reference evidence="2 3" key="1">
    <citation type="submission" date="2021-09" db="EMBL/GenBank/DDBJ databases">
        <title>Genome sequencing and assembly of Chryseobacterium sp. RG1.</title>
        <authorList>
            <person name="Chhetri G."/>
        </authorList>
    </citation>
    <scope>NUCLEOTIDE SEQUENCE [LARGE SCALE GENOMIC DNA]</scope>
    <source>
        <strain evidence="2 3">RG1</strain>
    </source>
</reference>
<organism evidence="2 3">
    <name type="scientific">Chryseobacterium tagetis</name>
    <dbReference type="NCBI Taxonomy" id="2801334"/>
    <lineage>
        <taxon>Bacteria</taxon>
        <taxon>Pseudomonadati</taxon>
        <taxon>Bacteroidota</taxon>
        <taxon>Flavobacteriia</taxon>
        <taxon>Flavobacteriales</taxon>
        <taxon>Weeksellaceae</taxon>
        <taxon>Chryseobacterium group</taxon>
        <taxon>Chryseobacterium</taxon>
    </lineage>
</organism>
<dbReference type="Gene3D" id="3.90.550.10">
    <property type="entry name" value="Spore Coat Polysaccharide Biosynthesis Protein SpsA, Chain A"/>
    <property type="match status" value="1"/>
</dbReference>
<accession>A0ABS8A068</accession>
<dbReference type="InterPro" id="IPR001173">
    <property type="entry name" value="Glyco_trans_2-like"/>
</dbReference>
<evidence type="ECO:0000313" key="3">
    <source>
        <dbReference type="Proteomes" id="UP000618240"/>
    </source>
</evidence>
<dbReference type="EC" id="2.4.-.-" evidence="2"/>